<sequence>MLWQQPSTMEPTHAVIDAHDGSPYMTLADYLSEHQPSKQNKLMQTITTELDTSDLDTESDSEDEKGSCYSVPSSPIVDDAASQTITDFSHYSGPAPAATLVTLPPEIRHEILKHLLVMPEDAPSPSSKTYSQEPGLIHTAILRANRQLYAEAQPLLYRSNTFLVHNTLLTELPQLRRSYRPVLSEDAAAQIERFHVSVRLDAEPGYDRAAATRHLSGKEEVVLEAAQSTFQGAGPEVLTLFEGVRGVRRARVVGSTEGFEDYARWLERAMMSPVGAEVEPFVWAEGREPEVESSWTSN</sequence>
<gene>
    <name evidence="1" type="ORF">F4821DRAFT_227851</name>
</gene>
<protein>
    <submittedName>
        <fullName evidence="1">Uncharacterized protein</fullName>
    </submittedName>
</protein>
<reference evidence="1 2" key="1">
    <citation type="journal article" date="2022" name="New Phytol.">
        <title>Ecological generalism drives hyperdiversity of secondary metabolite gene clusters in xylarialean endophytes.</title>
        <authorList>
            <person name="Franco M.E.E."/>
            <person name="Wisecaver J.H."/>
            <person name="Arnold A.E."/>
            <person name="Ju Y.M."/>
            <person name="Slot J.C."/>
            <person name="Ahrendt S."/>
            <person name="Moore L.P."/>
            <person name="Eastman K.E."/>
            <person name="Scott K."/>
            <person name="Konkel Z."/>
            <person name="Mondo S.J."/>
            <person name="Kuo A."/>
            <person name="Hayes R.D."/>
            <person name="Haridas S."/>
            <person name="Andreopoulos B."/>
            <person name="Riley R."/>
            <person name="LaButti K."/>
            <person name="Pangilinan J."/>
            <person name="Lipzen A."/>
            <person name="Amirebrahimi M."/>
            <person name="Yan J."/>
            <person name="Adam C."/>
            <person name="Keymanesh K."/>
            <person name="Ng V."/>
            <person name="Louie K."/>
            <person name="Northen T."/>
            <person name="Drula E."/>
            <person name="Henrissat B."/>
            <person name="Hsieh H.M."/>
            <person name="Youens-Clark K."/>
            <person name="Lutzoni F."/>
            <person name="Miadlikowska J."/>
            <person name="Eastwood D.C."/>
            <person name="Hamelin R.C."/>
            <person name="Grigoriev I.V."/>
            <person name="U'Ren J.M."/>
        </authorList>
    </citation>
    <scope>NUCLEOTIDE SEQUENCE [LARGE SCALE GENOMIC DNA]</scope>
    <source>
        <strain evidence="1 2">ER1909</strain>
    </source>
</reference>
<dbReference type="EMBL" id="MU394289">
    <property type="protein sequence ID" value="KAI6090779.1"/>
    <property type="molecule type" value="Genomic_DNA"/>
</dbReference>
<comment type="caution">
    <text evidence="1">The sequence shown here is derived from an EMBL/GenBank/DDBJ whole genome shotgun (WGS) entry which is preliminary data.</text>
</comment>
<name>A0ACC0DDX2_9PEZI</name>
<keyword evidence="2" id="KW-1185">Reference proteome</keyword>
<dbReference type="Proteomes" id="UP001497680">
    <property type="component" value="Unassembled WGS sequence"/>
</dbReference>
<accession>A0ACC0DDX2</accession>
<organism evidence="1 2">
    <name type="scientific">Hypoxylon rubiginosum</name>
    <dbReference type="NCBI Taxonomy" id="110542"/>
    <lineage>
        <taxon>Eukaryota</taxon>
        <taxon>Fungi</taxon>
        <taxon>Dikarya</taxon>
        <taxon>Ascomycota</taxon>
        <taxon>Pezizomycotina</taxon>
        <taxon>Sordariomycetes</taxon>
        <taxon>Xylariomycetidae</taxon>
        <taxon>Xylariales</taxon>
        <taxon>Hypoxylaceae</taxon>
        <taxon>Hypoxylon</taxon>
    </lineage>
</organism>
<evidence type="ECO:0000313" key="1">
    <source>
        <dbReference type="EMBL" id="KAI6090779.1"/>
    </source>
</evidence>
<evidence type="ECO:0000313" key="2">
    <source>
        <dbReference type="Proteomes" id="UP001497680"/>
    </source>
</evidence>
<proteinExistence type="predicted"/>